<dbReference type="PROSITE" id="PS50931">
    <property type="entry name" value="HTH_LYSR"/>
    <property type="match status" value="1"/>
</dbReference>
<dbReference type="Gene3D" id="3.40.190.290">
    <property type="match status" value="1"/>
</dbReference>
<dbReference type="InterPro" id="IPR036388">
    <property type="entry name" value="WH-like_DNA-bd_sf"/>
</dbReference>
<evidence type="ECO:0000256" key="3">
    <source>
        <dbReference type="ARBA" id="ARBA00023125"/>
    </source>
</evidence>
<dbReference type="InterPro" id="IPR047788">
    <property type="entry name" value="LysR-like_Sec_metab"/>
</dbReference>
<dbReference type="PRINTS" id="PR00039">
    <property type="entry name" value="HTHLYSR"/>
</dbReference>
<dbReference type="STRING" id="608538.HTH_0278"/>
<dbReference type="Gene3D" id="1.10.10.10">
    <property type="entry name" value="Winged helix-like DNA-binding domain superfamily/Winged helix DNA-binding domain"/>
    <property type="match status" value="1"/>
</dbReference>
<dbReference type="InterPro" id="IPR005119">
    <property type="entry name" value="LysR_subst-bd"/>
</dbReference>
<name>D3DFZ3_HYDTT</name>
<evidence type="ECO:0000256" key="4">
    <source>
        <dbReference type="ARBA" id="ARBA00023163"/>
    </source>
</evidence>
<evidence type="ECO:0000313" key="6">
    <source>
        <dbReference type="EMBL" id="BAI68745.1"/>
    </source>
</evidence>
<gene>
    <name evidence="6" type="ordered locus">HTH_0278</name>
</gene>
<feature type="domain" description="HTH lysR-type" evidence="5">
    <location>
        <begin position="9"/>
        <end position="66"/>
    </location>
</feature>
<dbReference type="PANTHER" id="PTHR30126:SF64">
    <property type="entry name" value="HTH-TYPE TRANSCRIPTIONAL REGULATOR CITR"/>
    <property type="match status" value="1"/>
</dbReference>
<protein>
    <submittedName>
        <fullName evidence="6">Transcriptional regulator, LysR family</fullName>
    </submittedName>
</protein>
<dbReference type="SUPFAM" id="SSF53850">
    <property type="entry name" value="Periplasmic binding protein-like II"/>
    <property type="match status" value="1"/>
</dbReference>
<dbReference type="InterPro" id="IPR036390">
    <property type="entry name" value="WH_DNA-bd_sf"/>
</dbReference>
<dbReference type="GO" id="GO:0000976">
    <property type="term" value="F:transcription cis-regulatory region binding"/>
    <property type="evidence" value="ECO:0007669"/>
    <property type="project" value="TreeGrafter"/>
</dbReference>
<keyword evidence="7" id="KW-1185">Reference proteome</keyword>
<keyword evidence="3" id="KW-0238">DNA-binding</keyword>
<accession>D3DFZ3</accession>
<dbReference type="EMBL" id="AP011112">
    <property type="protein sequence ID" value="BAI68745.1"/>
    <property type="molecule type" value="Genomic_DNA"/>
</dbReference>
<keyword evidence="4" id="KW-0804">Transcription</keyword>
<evidence type="ECO:0000259" key="5">
    <source>
        <dbReference type="PROSITE" id="PS50931"/>
    </source>
</evidence>
<dbReference type="SUPFAM" id="SSF46785">
    <property type="entry name" value="Winged helix' DNA-binding domain"/>
    <property type="match status" value="1"/>
</dbReference>
<reference evidence="6 7" key="1">
    <citation type="journal article" date="2010" name="J. Bacteriol.">
        <title>Complete genome sequence of the thermophilic, obligately chemolithoautotrophic hydrogen-oxidizing bacterium Hydrogenobacter thermophilus TK-6.</title>
        <authorList>
            <person name="Arai H."/>
            <person name="Kanbe H."/>
            <person name="Ishii M."/>
            <person name="Igarashi Y."/>
        </authorList>
    </citation>
    <scope>NUCLEOTIDE SEQUENCE [LARGE SCALE GENOMIC DNA]</scope>
    <source>
        <strain evidence="7">DSM 6534 / IAM 12695 / TK-6 [Tokyo]</strain>
    </source>
</reference>
<dbReference type="PANTHER" id="PTHR30126">
    <property type="entry name" value="HTH-TYPE TRANSCRIPTIONAL REGULATOR"/>
    <property type="match status" value="1"/>
</dbReference>
<dbReference type="GO" id="GO:0003700">
    <property type="term" value="F:DNA-binding transcription factor activity"/>
    <property type="evidence" value="ECO:0007669"/>
    <property type="project" value="InterPro"/>
</dbReference>
<organism evidence="6 7">
    <name type="scientific">Hydrogenobacter thermophilus (strain DSM 6534 / IAM 12695 / TK-6)</name>
    <dbReference type="NCBI Taxonomy" id="608538"/>
    <lineage>
        <taxon>Bacteria</taxon>
        <taxon>Pseudomonadati</taxon>
        <taxon>Aquificota</taxon>
        <taxon>Aquificia</taxon>
        <taxon>Aquificales</taxon>
        <taxon>Aquificaceae</taxon>
        <taxon>Hydrogenobacter</taxon>
    </lineage>
</organism>
<dbReference type="Pfam" id="PF03466">
    <property type="entry name" value="LysR_substrate"/>
    <property type="match status" value="1"/>
</dbReference>
<dbReference type="AlphaFoldDB" id="D3DFZ3"/>
<dbReference type="Pfam" id="PF00126">
    <property type="entry name" value="HTH_1"/>
    <property type="match status" value="1"/>
</dbReference>
<dbReference type="KEGG" id="hth:HTH_0278"/>
<keyword evidence="2" id="KW-0805">Transcription regulation</keyword>
<comment type="similarity">
    <text evidence="1">Belongs to the LysR transcriptional regulatory family.</text>
</comment>
<dbReference type="eggNOG" id="COG0583">
    <property type="taxonomic scope" value="Bacteria"/>
</dbReference>
<dbReference type="Proteomes" id="UP000002574">
    <property type="component" value="Chromosome"/>
</dbReference>
<evidence type="ECO:0000256" key="2">
    <source>
        <dbReference type="ARBA" id="ARBA00023015"/>
    </source>
</evidence>
<sequence length="318" mass="35964">MNTMKNIDLDTRLLELFCCVYEKGSISKSSNCLHLSQSTISFHINQLEKSIGLKLFYRKGRTLIPTSNAHILYPYAKKILEIKILALEEIKLISGSYKGHIRIGASSIPGTYLLPDIVSNYLNKNPNSSIEIIVEDSMKVVNMVEDGKVDVGFIGFRCVNPDFEVIQMWEDTIHFVGSKNIQRNLSLTDLVKYPFILREESSGTRKFVENLLRAKGIELRDLNVIAVVDKNDIIISLLKKVQAVSFISSYAIRGKKDINVLKIKDLEPIKRSFYLIYDRERPQSPAVRLFLDMTLKACPGGLEPPTLGFGNPRSIHLS</sequence>
<evidence type="ECO:0000313" key="7">
    <source>
        <dbReference type="Proteomes" id="UP000002574"/>
    </source>
</evidence>
<evidence type="ECO:0000256" key="1">
    <source>
        <dbReference type="ARBA" id="ARBA00009437"/>
    </source>
</evidence>
<dbReference type="InterPro" id="IPR000847">
    <property type="entry name" value="LysR_HTH_N"/>
</dbReference>
<proteinExistence type="inferred from homology"/>
<dbReference type="NCBIfam" id="NF040786">
    <property type="entry name" value="LysR_Sec_metab"/>
    <property type="match status" value="1"/>
</dbReference>